<sequence length="73" mass="8814">MLLFKEDMMENELFKYVITQGIFCALFVYLLLYVLKENSTRECNYQNLLNKLTEKFNIVEEVKRDVIDIKNKL</sequence>
<evidence type="ECO:0000256" key="1">
    <source>
        <dbReference type="SAM" id="Phobius"/>
    </source>
</evidence>
<evidence type="ECO:0000313" key="2">
    <source>
        <dbReference type="EMBL" id="SFA69953.1"/>
    </source>
</evidence>
<gene>
    <name evidence="2" type="ORF">SAMN04488528_100176</name>
</gene>
<evidence type="ECO:0000313" key="3">
    <source>
        <dbReference type="Proteomes" id="UP000198619"/>
    </source>
</evidence>
<keyword evidence="3" id="KW-1185">Reference proteome</keyword>
<dbReference type="Proteomes" id="UP000198619">
    <property type="component" value="Unassembled WGS sequence"/>
</dbReference>
<dbReference type="STRING" id="84698.SAMN04488528_100176"/>
<proteinExistence type="predicted"/>
<keyword evidence="1" id="KW-1133">Transmembrane helix</keyword>
<organism evidence="2 3">
    <name type="scientific">Clostridium frigidicarnis</name>
    <dbReference type="NCBI Taxonomy" id="84698"/>
    <lineage>
        <taxon>Bacteria</taxon>
        <taxon>Bacillati</taxon>
        <taxon>Bacillota</taxon>
        <taxon>Clostridia</taxon>
        <taxon>Eubacteriales</taxon>
        <taxon>Clostridiaceae</taxon>
        <taxon>Clostridium</taxon>
    </lineage>
</organism>
<reference evidence="2 3" key="1">
    <citation type="submission" date="2016-10" db="EMBL/GenBank/DDBJ databases">
        <authorList>
            <person name="de Groot N.N."/>
        </authorList>
    </citation>
    <scope>NUCLEOTIDE SEQUENCE [LARGE SCALE GENOMIC DNA]</scope>
    <source>
        <strain evidence="2 3">DSM 12271</strain>
    </source>
</reference>
<dbReference type="EMBL" id="FOKI01000001">
    <property type="protein sequence ID" value="SFA69953.1"/>
    <property type="molecule type" value="Genomic_DNA"/>
</dbReference>
<name>A0A1I0V1D5_9CLOT</name>
<dbReference type="Pfam" id="PF10960">
    <property type="entry name" value="Holin_BhlA"/>
    <property type="match status" value="1"/>
</dbReference>
<keyword evidence="1" id="KW-0472">Membrane</keyword>
<dbReference type="InterPro" id="IPR024405">
    <property type="entry name" value="Phage_BhlA/UviB"/>
</dbReference>
<protein>
    <submittedName>
        <fullName evidence="2">BhlA holin family protein</fullName>
    </submittedName>
</protein>
<keyword evidence="1" id="KW-0812">Transmembrane</keyword>
<dbReference type="AlphaFoldDB" id="A0A1I0V1D5"/>
<feature type="transmembrane region" description="Helical" evidence="1">
    <location>
        <begin position="13"/>
        <end position="35"/>
    </location>
</feature>
<accession>A0A1I0V1D5</accession>